<dbReference type="Gene3D" id="2.130.10.10">
    <property type="entry name" value="YVTN repeat-like/Quinoprotein amine dehydrogenase"/>
    <property type="match status" value="1"/>
</dbReference>
<protein>
    <recommendedName>
        <fullName evidence="3">Outer membrane protein assembly factor BamB</fullName>
    </recommendedName>
</protein>
<comment type="caution">
    <text evidence="1">The sequence shown here is derived from an EMBL/GenBank/DDBJ whole genome shotgun (WGS) entry which is preliminary data.</text>
</comment>
<keyword evidence="2" id="KW-1185">Reference proteome</keyword>
<dbReference type="RefSeq" id="WP_344674887.1">
    <property type="nucleotide sequence ID" value="NZ_BAAAZI010000010.1"/>
</dbReference>
<evidence type="ECO:0000313" key="1">
    <source>
        <dbReference type="EMBL" id="GAA4142338.1"/>
    </source>
</evidence>
<evidence type="ECO:0000313" key="2">
    <source>
        <dbReference type="Proteomes" id="UP001500101"/>
    </source>
</evidence>
<dbReference type="SUPFAM" id="SSF63829">
    <property type="entry name" value="Calcium-dependent phosphotriesterase"/>
    <property type="match status" value="1"/>
</dbReference>
<dbReference type="EMBL" id="BAAAZI010000010">
    <property type="protein sequence ID" value="GAA4142338.1"/>
    <property type="molecule type" value="Genomic_DNA"/>
</dbReference>
<proteinExistence type="predicted"/>
<organism evidence="1 2">
    <name type="scientific">Sphingobacterium kyonggiense</name>
    <dbReference type="NCBI Taxonomy" id="714075"/>
    <lineage>
        <taxon>Bacteria</taxon>
        <taxon>Pseudomonadati</taxon>
        <taxon>Bacteroidota</taxon>
        <taxon>Sphingobacteriia</taxon>
        <taxon>Sphingobacteriales</taxon>
        <taxon>Sphingobacteriaceae</taxon>
        <taxon>Sphingobacterium</taxon>
    </lineage>
</organism>
<name>A0ABP7YX63_9SPHI</name>
<dbReference type="Proteomes" id="UP001500101">
    <property type="component" value="Unassembled WGS sequence"/>
</dbReference>
<reference evidence="2" key="1">
    <citation type="journal article" date="2019" name="Int. J. Syst. Evol. Microbiol.">
        <title>The Global Catalogue of Microorganisms (GCM) 10K type strain sequencing project: providing services to taxonomists for standard genome sequencing and annotation.</title>
        <authorList>
            <consortium name="The Broad Institute Genomics Platform"/>
            <consortium name="The Broad Institute Genome Sequencing Center for Infectious Disease"/>
            <person name="Wu L."/>
            <person name="Ma J."/>
        </authorList>
    </citation>
    <scope>NUCLEOTIDE SEQUENCE [LARGE SCALE GENOMIC DNA]</scope>
    <source>
        <strain evidence="2">JCM 16704</strain>
    </source>
</reference>
<evidence type="ECO:0008006" key="3">
    <source>
        <dbReference type="Google" id="ProtNLM"/>
    </source>
</evidence>
<dbReference type="InterPro" id="IPR015943">
    <property type="entry name" value="WD40/YVTN_repeat-like_dom_sf"/>
</dbReference>
<accession>A0ABP7YX63</accession>
<sequence>MRNTIIVSILLLVAVIVASVYYFSGLDQEKKESVKPIAFLPKDTYLIASFVNDETTDNIFKDFEIFEAMLGHQEIHQLRNLKQQLLRNKNLNSYLVGSDIFISLHPGKEETQLLFSIPLMEKVKNEELDQVLTSLSSTLQVQKTDTAGTALYSFKALKTDSSNTETKDSIFYVAYQANIFFGSYSKSLLFHVLDKKQPKLEEKQISYFNDHSNRNSPFTVYLPQQNLNGMVSNYKKNKAGDFLKQFINLKGQTVWNINYKQDALMLSGESELEDADGEYLSIFAKQHKTVQRLYNYFPSSSMMFVEYSFSDKASWASDLKTWQAKQDGAKQLSDQEQVINKEKPQLLTDIQAALGSDFAVVEQTNSDYLGFISIQDSSKFDSVLNSMAESAGDSIYRFRYAQIPYRFYGEGLKAFSRPYFVRVNNLIVLANQQSTIQEYIRKWKRKDLLIGGIGFKNYEQIQGNEANVTFFINTKNASNFLINSLNNSYSKNFRNKDEYGYQEFYSWSLQLAGNSGNFLSRFYAIYKSKNRLGVNADWTYSMESRLINGPYVFEHSDTAQFILAQEQDHTVHAIHPSGNKLWSTVFSGRIVGSVKQLPDRSLLLATDRRRLYRFDPQGKMVRGFSTGLSAEPIYEPSYIDWGSEQYILVPGKNKLMAFTMEGGKVDGWDDVNLEGEITGPLQLVDNELVVGTTYGRVYFFDQGGNKTKEIDIPGDVVFVSPVAVVKRETETVFYATDDTGKVYEIKKDGSSKVIYEGKWEKNYHADFVNLAGTSSPELIILDGSYLQVLELGNTVKPLFDYTFTKKIENSPYYFPAGSGLSKMGIAPQGTNLIYLFTETGGIVDGYPVEAQPLFYDGKINYNSGNFLICTRRDFKLYAFRY</sequence>
<gene>
    <name evidence="1" type="ORF">GCM10022216_23180</name>
</gene>